<accession>A0A9N9DIA3</accession>
<name>A0A9N9DIA3_9GLOM</name>
<comment type="caution">
    <text evidence="1">The sequence shown here is derived from an EMBL/GenBank/DDBJ whole genome shotgun (WGS) entry which is preliminary data.</text>
</comment>
<keyword evidence="2" id="KW-1185">Reference proteome</keyword>
<sequence length="55" mass="6151">MSKNIVDVLRLIMYMALLLELQKNGSNEKVTLLGSGIAEVLDAEKILKLNSDYEI</sequence>
<proteinExistence type="predicted"/>
<evidence type="ECO:0000313" key="2">
    <source>
        <dbReference type="Proteomes" id="UP000789739"/>
    </source>
</evidence>
<protein>
    <submittedName>
        <fullName evidence="1">4434_t:CDS:1</fullName>
    </submittedName>
</protein>
<reference evidence="1" key="1">
    <citation type="submission" date="2021-06" db="EMBL/GenBank/DDBJ databases">
        <authorList>
            <person name="Kallberg Y."/>
            <person name="Tangrot J."/>
            <person name="Rosling A."/>
        </authorList>
    </citation>
    <scope>NUCLEOTIDE SEQUENCE</scope>
    <source>
        <strain evidence="1">BR232B</strain>
    </source>
</reference>
<dbReference type="Proteomes" id="UP000789739">
    <property type="component" value="Unassembled WGS sequence"/>
</dbReference>
<dbReference type="AlphaFoldDB" id="A0A9N9DIA3"/>
<evidence type="ECO:0000313" key="1">
    <source>
        <dbReference type="EMBL" id="CAG8640936.1"/>
    </source>
</evidence>
<organism evidence="1 2">
    <name type="scientific">Paraglomus brasilianum</name>
    <dbReference type="NCBI Taxonomy" id="144538"/>
    <lineage>
        <taxon>Eukaryota</taxon>
        <taxon>Fungi</taxon>
        <taxon>Fungi incertae sedis</taxon>
        <taxon>Mucoromycota</taxon>
        <taxon>Glomeromycotina</taxon>
        <taxon>Glomeromycetes</taxon>
        <taxon>Paraglomerales</taxon>
        <taxon>Paraglomeraceae</taxon>
        <taxon>Paraglomus</taxon>
    </lineage>
</organism>
<gene>
    <name evidence="1" type="ORF">PBRASI_LOCUS9766</name>
</gene>
<dbReference type="EMBL" id="CAJVPI010002322">
    <property type="protein sequence ID" value="CAG8640936.1"/>
    <property type="molecule type" value="Genomic_DNA"/>
</dbReference>